<dbReference type="GO" id="GO:0006357">
    <property type="term" value="P:regulation of transcription by RNA polymerase II"/>
    <property type="evidence" value="ECO:0007669"/>
    <property type="project" value="InterPro"/>
</dbReference>
<evidence type="ECO:0000256" key="1">
    <source>
        <dbReference type="ARBA" id="ARBA00004123"/>
    </source>
</evidence>
<evidence type="ECO:0000256" key="3">
    <source>
        <dbReference type="ARBA" id="ARBA00023015"/>
    </source>
</evidence>
<dbReference type="AlphaFoldDB" id="A0A1E3NPY4"/>
<dbReference type="GO" id="GO:0016592">
    <property type="term" value="C:mediator complex"/>
    <property type="evidence" value="ECO:0007669"/>
    <property type="project" value="InterPro"/>
</dbReference>
<comment type="similarity">
    <text evidence="2 6">Belongs to the Mediator complex subunit 10 family.</text>
</comment>
<dbReference type="Proteomes" id="UP000094455">
    <property type="component" value="Unassembled WGS sequence"/>
</dbReference>
<reference evidence="7 8" key="1">
    <citation type="journal article" date="2016" name="Proc. Natl. Acad. Sci. U.S.A.">
        <title>Comparative genomics of biotechnologically important yeasts.</title>
        <authorList>
            <person name="Riley R."/>
            <person name="Haridas S."/>
            <person name="Wolfe K.H."/>
            <person name="Lopes M.R."/>
            <person name="Hittinger C.T."/>
            <person name="Goeker M."/>
            <person name="Salamov A.A."/>
            <person name="Wisecaver J.H."/>
            <person name="Long T.M."/>
            <person name="Calvey C.H."/>
            <person name="Aerts A.L."/>
            <person name="Barry K.W."/>
            <person name="Choi C."/>
            <person name="Clum A."/>
            <person name="Coughlan A.Y."/>
            <person name="Deshpande S."/>
            <person name="Douglass A.P."/>
            <person name="Hanson S.J."/>
            <person name="Klenk H.-P."/>
            <person name="LaButti K.M."/>
            <person name="Lapidus A."/>
            <person name="Lindquist E.A."/>
            <person name="Lipzen A.M."/>
            <person name="Meier-Kolthoff J.P."/>
            <person name="Ohm R.A."/>
            <person name="Otillar R.P."/>
            <person name="Pangilinan J.L."/>
            <person name="Peng Y."/>
            <person name="Rokas A."/>
            <person name="Rosa C.A."/>
            <person name="Scheuner C."/>
            <person name="Sibirny A.A."/>
            <person name="Slot J.C."/>
            <person name="Stielow J.B."/>
            <person name="Sun H."/>
            <person name="Kurtzman C.P."/>
            <person name="Blackwell M."/>
            <person name="Grigoriev I.V."/>
            <person name="Jeffries T.W."/>
        </authorList>
    </citation>
    <scope>NUCLEOTIDE SEQUENCE [LARGE SCALE GENOMIC DNA]</scope>
    <source>
        <strain evidence="7 8">NRRL Y-2026</strain>
    </source>
</reference>
<sequence>MATEKAYEDTTTPLGSLQEEISSIIETFVHLGVQVHDFQGTQEAKLGLANHINKTISKLHDVSSRDDLRDIMIPTDLLNYIQDGRNPDIYTREFVEVVRKINQYLNGKSLAFENFRDTLAASIKQEFPELAPEVDSIKAKTSVSASLEDAAR</sequence>
<accession>A0A1E3NPY4</accession>
<keyword evidence="5 6" id="KW-0539">Nucleus</keyword>
<evidence type="ECO:0000313" key="7">
    <source>
        <dbReference type="EMBL" id="ODQ48096.1"/>
    </source>
</evidence>
<evidence type="ECO:0000256" key="6">
    <source>
        <dbReference type="RuleBase" id="RU364146"/>
    </source>
</evidence>
<evidence type="ECO:0000256" key="2">
    <source>
        <dbReference type="ARBA" id="ARBA00005389"/>
    </source>
</evidence>
<comment type="function">
    <text evidence="6">Component of the Mediator complex, a coactivator involved in the regulated transcription of nearly all RNA polymerase II-dependent genes. Mediator functions as a bridge to convey information from gene-specific regulatory proteins to the basal RNA polymerase II transcription machinery. Mediator is recruited to promoters by direct interactions with regulatory proteins and serves as a scaffold for the assembly of a functional preinitiation complex with RNA polymerase II and the general transcription factors.</text>
</comment>
<dbReference type="InterPro" id="IPR019145">
    <property type="entry name" value="Mediator_Med10"/>
</dbReference>
<gene>
    <name evidence="6" type="primary">MED10</name>
    <name evidence="7" type="ORF">PICMEDRAFT_72082</name>
</gene>
<evidence type="ECO:0000313" key="8">
    <source>
        <dbReference type="Proteomes" id="UP000094455"/>
    </source>
</evidence>
<evidence type="ECO:0000256" key="4">
    <source>
        <dbReference type="ARBA" id="ARBA00023163"/>
    </source>
</evidence>
<dbReference type="EMBL" id="KV454002">
    <property type="protein sequence ID" value="ODQ48096.1"/>
    <property type="molecule type" value="Genomic_DNA"/>
</dbReference>
<dbReference type="GO" id="GO:0003712">
    <property type="term" value="F:transcription coregulator activity"/>
    <property type="evidence" value="ECO:0007669"/>
    <property type="project" value="InterPro"/>
</dbReference>
<dbReference type="Pfam" id="PF09748">
    <property type="entry name" value="Med10"/>
    <property type="match status" value="1"/>
</dbReference>
<proteinExistence type="inferred from homology"/>
<name>A0A1E3NPY4_9ASCO</name>
<dbReference type="RefSeq" id="XP_019019209.1">
    <property type="nucleotide sequence ID" value="XM_019164092.1"/>
</dbReference>
<organism evidence="7 8">
    <name type="scientific">Pichia membranifaciens NRRL Y-2026</name>
    <dbReference type="NCBI Taxonomy" id="763406"/>
    <lineage>
        <taxon>Eukaryota</taxon>
        <taxon>Fungi</taxon>
        <taxon>Dikarya</taxon>
        <taxon>Ascomycota</taxon>
        <taxon>Saccharomycotina</taxon>
        <taxon>Pichiomycetes</taxon>
        <taxon>Pichiales</taxon>
        <taxon>Pichiaceae</taxon>
        <taxon>Pichia</taxon>
    </lineage>
</organism>
<dbReference type="GeneID" id="30180779"/>
<keyword evidence="3 6" id="KW-0805">Transcription regulation</keyword>
<comment type="subcellular location">
    <subcellularLocation>
        <location evidence="1 6">Nucleus</location>
    </subcellularLocation>
</comment>
<comment type="subunit">
    <text evidence="6">Component of the Mediator complex.</text>
</comment>
<evidence type="ECO:0000256" key="5">
    <source>
        <dbReference type="ARBA" id="ARBA00023242"/>
    </source>
</evidence>
<keyword evidence="8" id="KW-1185">Reference proteome</keyword>
<dbReference type="STRING" id="763406.A0A1E3NPY4"/>
<protein>
    <recommendedName>
        <fullName evidence="6">Mediator of RNA polymerase II transcription subunit 10</fullName>
    </recommendedName>
    <alternativeName>
        <fullName evidence="6">Mediator complex subunit 10</fullName>
    </alternativeName>
</protein>
<dbReference type="OrthoDB" id="337270at2759"/>
<keyword evidence="6" id="KW-0010">Activator</keyword>
<keyword evidence="4 6" id="KW-0804">Transcription</keyword>